<feature type="domain" description="WSC" evidence="7">
    <location>
        <begin position="1"/>
        <end position="67"/>
    </location>
</feature>
<dbReference type="PANTHER" id="PTHR24269:SF16">
    <property type="entry name" value="PROTEIN SLG1"/>
    <property type="match status" value="1"/>
</dbReference>
<feature type="domain" description="WSC" evidence="7">
    <location>
        <begin position="96"/>
        <end position="190"/>
    </location>
</feature>
<keyword evidence="3" id="KW-0732">Signal</keyword>
<evidence type="ECO:0000259" key="7">
    <source>
        <dbReference type="PROSITE" id="PS51212"/>
    </source>
</evidence>
<evidence type="ECO:0000256" key="6">
    <source>
        <dbReference type="ARBA" id="ARBA00023180"/>
    </source>
</evidence>
<dbReference type="PROSITE" id="PS51212">
    <property type="entry name" value="WSC"/>
    <property type="match status" value="2"/>
</dbReference>
<name>A0A0D2NZ25_HYPSF</name>
<dbReference type="OrthoDB" id="5985073at2759"/>
<evidence type="ECO:0000256" key="3">
    <source>
        <dbReference type="ARBA" id="ARBA00022729"/>
    </source>
</evidence>
<dbReference type="InterPro" id="IPR051836">
    <property type="entry name" value="Kremen_rcpt"/>
</dbReference>
<gene>
    <name evidence="8" type="ORF">HYPSUDRAFT_137232</name>
</gene>
<dbReference type="SMART" id="SM00321">
    <property type="entry name" value="WSC"/>
    <property type="match status" value="1"/>
</dbReference>
<keyword evidence="5" id="KW-0472">Membrane</keyword>
<dbReference type="InterPro" id="IPR002889">
    <property type="entry name" value="WSC_carb-bd"/>
</dbReference>
<dbReference type="PANTHER" id="PTHR24269">
    <property type="entry name" value="KREMEN PROTEIN"/>
    <property type="match status" value="1"/>
</dbReference>
<dbReference type="Proteomes" id="UP000054270">
    <property type="component" value="Unassembled WGS sequence"/>
</dbReference>
<dbReference type="OMA" id="CHCGTGL"/>
<evidence type="ECO:0000313" key="8">
    <source>
        <dbReference type="EMBL" id="KJA23969.1"/>
    </source>
</evidence>
<proteinExistence type="predicted"/>
<sequence length="260" mass="27102">MTIESCIAFCTPNAYKYAGVEFSRECCQLLLLISPGAPISSGCNMACTGNSAETCGGANAINIFSSSVSATTTTSTTTSTSTTPTPTPTIKQTAGTFQYKGCFQDAVLTTFRTLATQVTVTGGVNAERCTAACQAAGFPLAGLEFGQECWCDTYMEIVTLAPDTDCNKPCVADATELCGNGNRLAVYQDTSATPPNPQTCLTNFQLALITLFLQWVPTPGGGAPTPLSGFTITGNGSVVSLTEFRQVVALLVRLIPGTCR</sequence>
<evidence type="ECO:0000256" key="2">
    <source>
        <dbReference type="ARBA" id="ARBA00022692"/>
    </source>
</evidence>
<dbReference type="STRING" id="945553.A0A0D2NZ25"/>
<evidence type="ECO:0000256" key="5">
    <source>
        <dbReference type="ARBA" id="ARBA00023136"/>
    </source>
</evidence>
<keyword evidence="6" id="KW-0325">Glycoprotein</keyword>
<dbReference type="Pfam" id="PF01822">
    <property type="entry name" value="WSC"/>
    <property type="match status" value="2"/>
</dbReference>
<keyword evidence="2" id="KW-0812">Transmembrane</keyword>
<organism evidence="8 9">
    <name type="scientific">Hypholoma sublateritium (strain FD-334 SS-4)</name>
    <dbReference type="NCBI Taxonomy" id="945553"/>
    <lineage>
        <taxon>Eukaryota</taxon>
        <taxon>Fungi</taxon>
        <taxon>Dikarya</taxon>
        <taxon>Basidiomycota</taxon>
        <taxon>Agaricomycotina</taxon>
        <taxon>Agaricomycetes</taxon>
        <taxon>Agaricomycetidae</taxon>
        <taxon>Agaricales</taxon>
        <taxon>Agaricineae</taxon>
        <taxon>Strophariaceae</taxon>
        <taxon>Hypholoma</taxon>
    </lineage>
</organism>
<dbReference type="GO" id="GO:0005886">
    <property type="term" value="C:plasma membrane"/>
    <property type="evidence" value="ECO:0007669"/>
    <property type="project" value="TreeGrafter"/>
</dbReference>
<protein>
    <recommendedName>
        <fullName evidence="7">WSC domain-containing protein</fullName>
    </recommendedName>
</protein>
<reference evidence="9" key="1">
    <citation type="submission" date="2014-04" db="EMBL/GenBank/DDBJ databases">
        <title>Evolutionary Origins and Diversification of the Mycorrhizal Mutualists.</title>
        <authorList>
            <consortium name="DOE Joint Genome Institute"/>
            <consortium name="Mycorrhizal Genomics Consortium"/>
            <person name="Kohler A."/>
            <person name="Kuo A."/>
            <person name="Nagy L.G."/>
            <person name="Floudas D."/>
            <person name="Copeland A."/>
            <person name="Barry K.W."/>
            <person name="Cichocki N."/>
            <person name="Veneault-Fourrey C."/>
            <person name="LaButti K."/>
            <person name="Lindquist E.A."/>
            <person name="Lipzen A."/>
            <person name="Lundell T."/>
            <person name="Morin E."/>
            <person name="Murat C."/>
            <person name="Riley R."/>
            <person name="Ohm R."/>
            <person name="Sun H."/>
            <person name="Tunlid A."/>
            <person name="Henrissat B."/>
            <person name="Grigoriev I.V."/>
            <person name="Hibbett D.S."/>
            <person name="Martin F."/>
        </authorList>
    </citation>
    <scope>NUCLEOTIDE SEQUENCE [LARGE SCALE GENOMIC DNA]</scope>
    <source>
        <strain evidence="9">FD-334 SS-4</strain>
    </source>
</reference>
<comment type="subcellular location">
    <subcellularLocation>
        <location evidence="1">Membrane</location>
        <topology evidence="1">Single-pass membrane protein</topology>
    </subcellularLocation>
</comment>
<evidence type="ECO:0000313" key="9">
    <source>
        <dbReference type="Proteomes" id="UP000054270"/>
    </source>
</evidence>
<keyword evidence="4" id="KW-1133">Transmembrane helix</keyword>
<dbReference type="AlphaFoldDB" id="A0A0D2NZ25"/>
<evidence type="ECO:0000256" key="1">
    <source>
        <dbReference type="ARBA" id="ARBA00004167"/>
    </source>
</evidence>
<keyword evidence="9" id="KW-1185">Reference proteome</keyword>
<accession>A0A0D2NZ25</accession>
<dbReference type="EMBL" id="KN817540">
    <property type="protein sequence ID" value="KJA23969.1"/>
    <property type="molecule type" value="Genomic_DNA"/>
</dbReference>
<evidence type="ECO:0000256" key="4">
    <source>
        <dbReference type="ARBA" id="ARBA00022989"/>
    </source>
</evidence>